<reference evidence="3" key="1">
    <citation type="journal article" date="2013" name="J. Plant Res.">
        <title>Effect of fungi and light on seed germination of three Opuntia species from semiarid lands of central Mexico.</title>
        <authorList>
            <person name="Delgado-Sanchez P."/>
            <person name="Jimenez-Bremont J.F."/>
            <person name="Guerrero-Gonzalez Mde L."/>
            <person name="Flores J."/>
        </authorList>
    </citation>
    <scope>NUCLEOTIDE SEQUENCE</scope>
    <source>
        <tissue evidence="3">Cladode</tissue>
    </source>
</reference>
<keyword evidence="1" id="KW-0175">Coiled coil</keyword>
<dbReference type="EMBL" id="GISG01134106">
    <property type="protein sequence ID" value="MBA4643535.1"/>
    <property type="molecule type" value="Transcribed_RNA"/>
</dbReference>
<name>A0A7C8ZJT5_OPUST</name>
<feature type="region of interest" description="Disordered" evidence="2">
    <location>
        <begin position="106"/>
        <end position="142"/>
    </location>
</feature>
<accession>A0A7C8ZJT5</accession>
<dbReference type="PANTHER" id="PTHR33431">
    <property type="entry name" value="ENABLED-LIKE PROTEIN (DUF1635)"/>
    <property type="match status" value="1"/>
</dbReference>
<protein>
    <submittedName>
        <fullName evidence="3">Uncharacterized protein</fullName>
    </submittedName>
</protein>
<evidence type="ECO:0000313" key="3">
    <source>
        <dbReference type="EMBL" id="MBA4643535.1"/>
    </source>
</evidence>
<dbReference type="InterPro" id="IPR012862">
    <property type="entry name" value="DUF1635"/>
</dbReference>
<feature type="compositionally biased region" description="Low complexity" evidence="2">
    <location>
        <begin position="111"/>
        <end position="128"/>
    </location>
</feature>
<evidence type="ECO:0000256" key="2">
    <source>
        <dbReference type="SAM" id="MobiDB-lite"/>
    </source>
</evidence>
<reference evidence="3" key="2">
    <citation type="submission" date="2020-07" db="EMBL/GenBank/DDBJ databases">
        <authorList>
            <person name="Vera ALvarez R."/>
            <person name="Arias-Moreno D.M."/>
            <person name="Jimenez-Jacinto V."/>
            <person name="Jimenez-Bremont J.F."/>
            <person name="Swaminathan K."/>
            <person name="Moose S.P."/>
            <person name="Guerrero-Gonzalez M.L."/>
            <person name="Marino-Ramirez L."/>
            <person name="Landsman D."/>
            <person name="Rodriguez-Kessler M."/>
            <person name="Delgado-Sanchez P."/>
        </authorList>
    </citation>
    <scope>NUCLEOTIDE SEQUENCE</scope>
    <source>
        <tissue evidence="3">Cladode</tissue>
    </source>
</reference>
<sequence>MEQFSPFGWGWNNEEEGMMGELRQYLMQSRMELEATTIAAQEEIMKKEEELLNMKDLLMLAIKERDEVQSKLQNLELEKLHLQQQLDRHNQQKVVGVCSAKTNTTAHLNTSSSSDQSEESSIMSSPRSGANSPATPPLPLPPQILAAVGSNHRPLPEKGQLLKAVMEAGPLLQTLLLAGPLPQWQHPPPKLDSIEIPPVTINPISNHYSPNNKRGIDSLDCSVVSSPPKYQRVV</sequence>
<feature type="coiled-coil region" evidence="1">
    <location>
        <begin position="30"/>
        <end position="92"/>
    </location>
</feature>
<dbReference type="PANTHER" id="PTHR33431:SF2">
    <property type="entry name" value="CAMP-DEPENDENT PROTEIN KINASE CATALYTIC SUBUNIT-LIKE"/>
    <property type="match status" value="1"/>
</dbReference>
<dbReference type="Pfam" id="PF07795">
    <property type="entry name" value="DUF1635"/>
    <property type="match status" value="1"/>
</dbReference>
<organism evidence="3">
    <name type="scientific">Opuntia streptacantha</name>
    <name type="common">Prickly pear cactus</name>
    <name type="synonym">Opuntia cardona</name>
    <dbReference type="NCBI Taxonomy" id="393608"/>
    <lineage>
        <taxon>Eukaryota</taxon>
        <taxon>Viridiplantae</taxon>
        <taxon>Streptophyta</taxon>
        <taxon>Embryophyta</taxon>
        <taxon>Tracheophyta</taxon>
        <taxon>Spermatophyta</taxon>
        <taxon>Magnoliopsida</taxon>
        <taxon>eudicotyledons</taxon>
        <taxon>Gunneridae</taxon>
        <taxon>Pentapetalae</taxon>
        <taxon>Caryophyllales</taxon>
        <taxon>Cactineae</taxon>
        <taxon>Cactaceae</taxon>
        <taxon>Opuntioideae</taxon>
        <taxon>Opuntia</taxon>
    </lineage>
</organism>
<dbReference type="AlphaFoldDB" id="A0A7C8ZJT5"/>
<proteinExistence type="predicted"/>
<evidence type="ECO:0000256" key="1">
    <source>
        <dbReference type="SAM" id="Coils"/>
    </source>
</evidence>